<protein>
    <submittedName>
        <fullName evidence="1">Uncharacterized protein</fullName>
    </submittedName>
</protein>
<name>A0A7X3JZB4_9BACL</name>
<evidence type="ECO:0000313" key="1">
    <source>
        <dbReference type="EMBL" id="MVO99887.1"/>
    </source>
</evidence>
<organism evidence="1 2">
    <name type="scientific">Paenibacillus lutrae</name>
    <dbReference type="NCBI Taxonomy" id="2078573"/>
    <lineage>
        <taxon>Bacteria</taxon>
        <taxon>Bacillati</taxon>
        <taxon>Bacillota</taxon>
        <taxon>Bacilli</taxon>
        <taxon>Bacillales</taxon>
        <taxon>Paenibacillaceae</taxon>
        <taxon>Paenibacillus</taxon>
    </lineage>
</organism>
<evidence type="ECO:0000313" key="2">
    <source>
        <dbReference type="Proteomes" id="UP000490800"/>
    </source>
</evidence>
<reference evidence="1 2" key="1">
    <citation type="journal article" date="2019" name="Microorganisms">
        <title>Paenibacillus lutrae sp. nov., A Chitinolytic Species Isolated from A River Otter in Castril Natural Park, Granada, Spain.</title>
        <authorList>
            <person name="Rodriguez M."/>
            <person name="Reina J.C."/>
            <person name="Bejar V."/>
            <person name="Llamas I."/>
        </authorList>
    </citation>
    <scope>NUCLEOTIDE SEQUENCE [LARGE SCALE GENOMIC DNA]</scope>
    <source>
        <strain evidence="1 2">N10</strain>
    </source>
</reference>
<sequence>MLGLLARQTRAAFNQKNPIPTSLHPYIPTSLHPYIPTSLHPYIPTSLHPYIPTNGKIIKLII</sequence>
<accession>A0A7X3JZB4</accession>
<dbReference type="EMBL" id="RHLK01000004">
    <property type="protein sequence ID" value="MVO99887.1"/>
    <property type="molecule type" value="Genomic_DNA"/>
</dbReference>
<gene>
    <name evidence="1" type="ORF">EDM21_10150</name>
</gene>
<comment type="caution">
    <text evidence="1">The sequence shown here is derived from an EMBL/GenBank/DDBJ whole genome shotgun (WGS) entry which is preliminary data.</text>
</comment>
<keyword evidence="2" id="KW-1185">Reference proteome</keyword>
<proteinExistence type="predicted"/>
<dbReference type="AlphaFoldDB" id="A0A7X3JZB4"/>
<dbReference type="Proteomes" id="UP000490800">
    <property type="component" value="Unassembled WGS sequence"/>
</dbReference>